<dbReference type="HOGENOM" id="CLU_2596539_0_0_1"/>
<evidence type="ECO:0000313" key="3">
    <source>
        <dbReference type="EMBL" id="KIK53256.1"/>
    </source>
</evidence>
<dbReference type="Gene3D" id="3.40.309.10">
    <property type="entry name" value="Aldehyde Dehydrogenase, Chain A, domain 2"/>
    <property type="match status" value="1"/>
</dbReference>
<evidence type="ECO:0000313" key="4">
    <source>
        <dbReference type="Proteomes" id="UP000053593"/>
    </source>
</evidence>
<evidence type="ECO:0000259" key="2">
    <source>
        <dbReference type="Pfam" id="PF00171"/>
    </source>
</evidence>
<sequence>LFPTTVLSDLTSNALINNKETFGPLAAPVKLDMEEEVIRMANNIEVGLAGYFFSWDMGRVAEKLEVGVVWVNMVLFSQGD</sequence>
<feature type="domain" description="Aldehyde dehydrogenase" evidence="2">
    <location>
        <begin position="3"/>
        <end position="74"/>
    </location>
</feature>
<dbReference type="InterPro" id="IPR016161">
    <property type="entry name" value="Ald_DH/histidinol_DH"/>
</dbReference>
<dbReference type="SUPFAM" id="SSF53720">
    <property type="entry name" value="ALDH-like"/>
    <property type="match status" value="1"/>
</dbReference>
<reference evidence="3 4" key="1">
    <citation type="submission" date="2014-04" db="EMBL/GenBank/DDBJ databases">
        <title>Evolutionary Origins and Diversification of the Mycorrhizal Mutualists.</title>
        <authorList>
            <consortium name="DOE Joint Genome Institute"/>
            <consortium name="Mycorrhizal Genomics Consortium"/>
            <person name="Kohler A."/>
            <person name="Kuo A."/>
            <person name="Nagy L.G."/>
            <person name="Floudas D."/>
            <person name="Copeland A."/>
            <person name="Barry K.W."/>
            <person name="Cichocki N."/>
            <person name="Veneault-Fourrey C."/>
            <person name="LaButti K."/>
            <person name="Lindquist E.A."/>
            <person name="Lipzen A."/>
            <person name="Lundell T."/>
            <person name="Morin E."/>
            <person name="Murat C."/>
            <person name="Riley R."/>
            <person name="Ohm R."/>
            <person name="Sun H."/>
            <person name="Tunlid A."/>
            <person name="Henrissat B."/>
            <person name="Grigoriev I.V."/>
            <person name="Hibbett D.S."/>
            <person name="Martin F."/>
        </authorList>
    </citation>
    <scope>NUCLEOTIDE SEQUENCE [LARGE SCALE GENOMIC DNA]</scope>
    <source>
        <strain evidence="3 4">FD-317 M1</strain>
    </source>
</reference>
<dbReference type="Pfam" id="PF00171">
    <property type="entry name" value="Aldedh"/>
    <property type="match status" value="1"/>
</dbReference>
<dbReference type="EMBL" id="KN834831">
    <property type="protein sequence ID" value="KIK53256.1"/>
    <property type="molecule type" value="Genomic_DNA"/>
</dbReference>
<name>A0A0D0BF24_9AGAR</name>
<dbReference type="PANTHER" id="PTHR43353:SF5">
    <property type="entry name" value="SUCCINATE-SEMIALDEHYDE DEHYDROGENASE, MITOCHONDRIAL"/>
    <property type="match status" value="1"/>
</dbReference>
<dbReference type="AlphaFoldDB" id="A0A0D0BF24"/>
<dbReference type="GO" id="GO:0009450">
    <property type="term" value="P:gamma-aminobutyric acid catabolic process"/>
    <property type="evidence" value="ECO:0007669"/>
    <property type="project" value="TreeGrafter"/>
</dbReference>
<dbReference type="GO" id="GO:0004777">
    <property type="term" value="F:succinate-semialdehyde dehydrogenase (NAD+) activity"/>
    <property type="evidence" value="ECO:0007669"/>
    <property type="project" value="TreeGrafter"/>
</dbReference>
<evidence type="ECO:0000256" key="1">
    <source>
        <dbReference type="ARBA" id="ARBA00023002"/>
    </source>
</evidence>
<keyword evidence="1" id="KW-0560">Oxidoreductase</keyword>
<protein>
    <recommendedName>
        <fullName evidence="2">Aldehyde dehydrogenase domain-containing protein</fullName>
    </recommendedName>
</protein>
<dbReference type="InterPro" id="IPR050740">
    <property type="entry name" value="Aldehyde_DH_Superfamily"/>
</dbReference>
<proteinExistence type="predicted"/>
<dbReference type="OrthoDB" id="310895at2759"/>
<organism evidence="3 4">
    <name type="scientific">Collybiopsis luxurians FD-317 M1</name>
    <dbReference type="NCBI Taxonomy" id="944289"/>
    <lineage>
        <taxon>Eukaryota</taxon>
        <taxon>Fungi</taxon>
        <taxon>Dikarya</taxon>
        <taxon>Basidiomycota</taxon>
        <taxon>Agaricomycotina</taxon>
        <taxon>Agaricomycetes</taxon>
        <taxon>Agaricomycetidae</taxon>
        <taxon>Agaricales</taxon>
        <taxon>Marasmiineae</taxon>
        <taxon>Omphalotaceae</taxon>
        <taxon>Collybiopsis</taxon>
        <taxon>Collybiopsis luxurians</taxon>
    </lineage>
</organism>
<dbReference type="GO" id="GO:0005737">
    <property type="term" value="C:cytoplasm"/>
    <property type="evidence" value="ECO:0007669"/>
    <property type="project" value="TreeGrafter"/>
</dbReference>
<gene>
    <name evidence="3" type="ORF">GYMLUDRAFT_1026712</name>
</gene>
<dbReference type="InterPro" id="IPR016163">
    <property type="entry name" value="Ald_DH_C"/>
</dbReference>
<dbReference type="InterPro" id="IPR015590">
    <property type="entry name" value="Aldehyde_DH_dom"/>
</dbReference>
<dbReference type="Proteomes" id="UP000053593">
    <property type="component" value="Unassembled WGS sequence"/>
</dbReference>
<accession>A0A0D0BF24</accession>
<keyword evidence="4" id="KW-1185">Reference proteome</keyword>
<dbReference type="PANTHER" id="PTHR43353">
    <property type="entry name" value="SUCCINATE-SEMIALDEHYDE DEHYDROGENASE, MITOCHONDRIAL"/>
    <property type="match status" value="1"/>
</dbReference>
<feature type="non-terminal residue" evidence="3">
    <location>
        <position position="1"/>
    </location>
</feature>